<dbReference type="PROSITE" id="PS00868">
    <property type="entry name" value="CYS_MET_METAB_PP"/>
    <property type="match status" value="1"/>
</dbReference>
<comment type="cofactor">
    <cofactor evidence="1 6">
        <name>pyridoxal 5'-phosphate</name>
        <dbReference type="ChEBI" id="CHEBI:597326"/>
    </cofactor>
</comment>
<dbReference type="GO" id="GO:0004124">
    <property type="term" value="F:cysteine synthase activity"/>
    <property type="evidence" value="ECO:0007669"/>
    <property type="project" value="TreeGrafter"/>
</dbReference>
<dbReference type="GO" id="GO:0005737">
    <property type="term" value="C:cytoplasm"/>
    <property type="evidence" value="ECO:0007669"/>
    <property type="project" value="TreeGrafter"/>
</dbReference>
<dbReference type="Proteomes" id="UP000298412">
    <property type="component" value="Unassembled WGS sequence"/>
</dbReference>
<dbReference type="GO" id="GO:0071269">
    <property type="term" value="P:L-homocysteine biosynthetic process"/>
    <property type="evidence" value="ECO:0007669"/>
    <property type="project" value="TreeGrafter"/>
</dbReference>
<evidence type="ECO:0000313" key="8">
    <source>
        <dbReference type="Proteomes" id="UP000298412"/>
    </source>
</evidence>
<dbReference type="InterPro" id="IPR015421">
    <property type="entry name" value="PyrdxlP-dep_Trfase_major"/>
</dbReference>
<dbReference type="OrthoDB" id="9780685at2"/>
<dbReference type="InterPro" id="IPR006235">
    <property type="entry name" value="OAc-hSer/O-AcSer_sulfhydrylase"/>
</dbReference>
<keyword evidence="3" id="KW-0808">Transferase</keyword>
<dbReference type="CDD" id="cd00614">
    <property type="entry name" value="CGS_like"/>
    <property type="match status" value="1"/>
</dbReference>
<sequence>MSDNAQAWKFETKQVHSGARPDPTTNARNTPIYQTTSYVFNNAQHAQNLFALAEFGNIYTRIMNPTQAVVEERVAALEGGTAALLLASGQAASTFAVLNIAEAGDHIVSSSSIYGGTYNLFKYTLAKLGIETTFVENQDDAAEWARAVRPNTKLFFAETIGNPRINVLDISLVAGVAHESGVPLIVDNTIATPYLIRPFEHGADIVVHSATKFLGGHGAVIGGVIVDGGSFEWSKNVAKFPGLTEPDPSYHGVSYTGAVGDPIAYIIKARVQLLRDLGAAIAPASAWQLIQGIETLSLRIERHVQNAQEIAEWLENHPDIASVNYAGLPTSPWYAAANKYAPKGVGAVLSFELKGGVDAGRALVDNLELFSHLANIGDVRSLVIHPASTTHAQLTPEQQLTAGVTPGLVRLSVGIENIADLTADLELGLAAARAVVEASRANA</sequence>
<dbReference type="SUPFAM" id="SSF53383">
    <property type="entry name" value="PLP-dependent transferases"/>
    <property type="match status" value="1"/>
</dbReference>
<accession>A0A4R8WWJ1</accession>
<evidence type="ECO:0000256" key="1">
    <source>
        <dbReference type="ARBA" id="ARBA00001933"/>
    </source>
</evidence>
<evidence type="ECO:0000256" key="4">
    <source>
        <dbReference type="ARBA" id="ARBA00022898"/>
    </source>
</evidence>
<dbReference type="InterPro" id="IPR054542">
    <property type="entry name" value="Cys_met_metab_PP"/>
</dbReference>
<feature type="modified residue" description="N6-(pyridoxal phosphate)lysine" evidence="5">
    <location>
        <position position="212"/>
    </location>
</feature>
<reference evidence="7 8" key="1">
    <citation type="submission" date="2019-03" db="EMBL/GenBank/DDBJ databases">
        <title>Genomics of glacier-inhabiting Cryobacterium strains.</title>
        <authorList>
            <person name="Liu Q."/>
            <person name="Xin Y.-H."/>
        </authorList>
    </citation>
    <scope>NUCLEOTIDE SEQUENCE [LARGE SCALE GENOMIC DNA]</scope>
    <source>
        <strain evidence="7 8">MDT1-3</strain>
    </source>
</reference>
<name>A0A4R8WWJ1_9MICO</name>
<dbReference type="GO" id="GO:0003961">
    <property type="term" value="F:O-acetylhomoserine aminocarboxypropyltransferase activity"/>
    <property type="evidence" value="ECO:0007669"/>
    <property type="project" value="TreeGrafter"/>
</dbReference>
<proteinExistence type="inferred from homology"/>
<evidence type="ECO:0000256" key="5">
    <source>
        <dbReference type="PIRSR" id="PIRSR001434-2"/>
    </source>
</evidence>
<evidence type="ECO:0000256" key="3">
    <source>
        <dbReference type="ARBA" id="ARBA00022679"/>
    </source>
</evidence>
<comment type="similarity">
    <text evidence="2 6">Belongs to the trans-sulfuration enzymes family.</text>
</comment>
<dbReference type="Pfam" id="PF01053">
    <property type="entry name" value="Cys_Met_Meta_PP"/>
    <property type="match status" value="1"/>
</dbReference>
<dbReference type="RefSeq" id="WP_134565089.1">
    <property type="nucleotide sequence ID" value="NZ_SOFP01000011.1"/>
</dbReference>
<dbReference type="GO" id="GO:0019346">
    <property type="term" value="P:transsulfuration"/>
    <property type="evidence" value="ECO:0007669"/>
    <property type="project" value="InterPro"/>
</dbReference>
<gene>
    <name evidence="7" type="ORF">E3O19_02750</name>
</gene>
<dbReference type="PANTHER" id="PTHR43797:SF2">
    <property type="entry name" value="HOMOCYSTEINE_CYSTEINE SYNTHASE"/>
    <property type="match status" value="1"/>
</dbReference>
<dbReference type="PANTHER" id="PTHR43797">
    <property type="entry name" value="HOMOCYSTEINE/CYSTEINE SYNTHASE"/>
    <property type="match status" value="1"/>
</dbReference>
<dbReference type="NCBIfam" id="NF005872">
    <property type="entry name" value="PRK07812.1"/>
    <property type="match status" value="1"/>
</dbReference>
<dbReference type="EMBL" id="SOFP01000011">
    <property type="protein sequence ID" value="TFC19565.1"/>
    <property type="molecule type" value="Genomic_DNA"/>
</dbReference>
<dbReference type="InterPro" id="IPR015422">
    <property type="entry name" value="PyrdxlP-dep_Trfase_small"/>
</dbReference>
<dbReference type="InterPro" id="IPR000277">
    <property type="entry name" value="Cys/Met-Metab_PyrdxlP-dep_enz"/>
</dbReference>
<comment type="caution">
    <text evidence="7">The sequence shown here is derived from an EMBL/GenBank/DDBJ whole genome shotgun (WGS) entry which is preliminary data.</text>
</comment>
<evidence type="ECO:0000256" key="6">
    <source>
        <dbReference type="RuleBase" id="RU362118"/>
    </source>
</evidence>
<dbReference type="Gene3D" id="3.40.640.10">
    <property type="entry name" value="Type I PLP-dependent aspartate aminotransferase-like (Major domain)"/>
    <property type="match status" value="1"/>
</dbReference>
<dbReference type="FunFam" id="3.40.640.10:FF:000035">
    <property type="entry name" value="O-succinylhomoserine sulfhydrylase"/>
    <property type="match status" value="1"/>
</dbReference>
<dbReference type="AlphaFoldDB" id="A0A4R8WWJ1"/>
<dbReference type="NCBIfam" id="TIGR01326">
    <property type="entry name" value="OAH_OAS_sulfhy"/>
    <property type="match status" value="1"/>
</dbReference>
<dbReference type="GO" id="GO:0030170">
    <property type="term" value="F:pyridoxal phosphate binding"/>
    <property type="evidence" value="ECO:0007669"/>
    <property type="project" value="InterPro"/>
</dbReference>
<evidence type="ECO:0000256" key="2">
    <source>
        <dbReference type="ARBA" id="ARBA00009077"/>
    </source>
</evidence>
<organism evidence="7 8">
    <name type="scientific">Cryobacterium algoritolerans</name>
    <dbReference type="NCBI Taxonomy" id="1259184"/>
    <lineage>
        <taxon>Bacteria</taxon>
        <taxon>Bacillati</taxon>
        <taxon>Actinomycetota</taxon>
        <taxon>Actinomycetes</taxon>
        <taxon>Micrococcales</taxon>
        <taxon>Microbacteriaceae</taxon>
        <taxon>Cryobacterium</taxon>
    </lineage>
</organism>
<evidence type="ECO:0000313" key="7">
    <source>
        <dbReference type="EMBL" id="TFC19565.1"/>
    </source>
</evidence>
<keyword evidence="8" id="KW-1185">Reference proteome</keyword>
<dbReference type="GO" id="GO:0006535">
    <property type="term" value="P:cysteine biosynthetic process from serine"/>
    <property type="evidence" value="ECO:0007669"/>
    <property type="project" value="TreeGrafter"/>
</dbReference>
<keyword evidence="4 5" id="KW-0663">Pyridoxal phosphate</keyword>
<dbReference type="PIRSF" id="PIRSF001434">
    <property type="entry name" value="CGS"/>
    <property type="match status" value="1"/>
</dbReference>
<protein>
    <submittedName>
        <fullName evidence="7">Bifunctional o-acetylhomoserine/o-acetylserine sulfhydrylase</fullName>
    </submittedName>
</protein>
<dbReference type="Gene3D" id="3.90.1150.10">
    <property type="entry name" value="Aspartate Aminotransferase, domain 1"/>
    <property type="match status" value="1"/>
</dbReference>
<dbReference type="InterPro" id="IPR015424">
    <property type="entry name" value="PyrdxlP-dep_Trfase"/>
</dbReference>